<comment type="caution">
    <text evidence="5">The sequence shown here is derived from an EMBL/GenBank/DDBJ whole genome shotgun (WGS) entry which is preliminary data.</text>
</comment>
<keyword evidence="1" id="KW-0805">Transcription regulation</keyword>
<proteinExistence type="predicted"/>
<dbReference type="PROSITE" id="PS00041">
    <property type="entry name" value="HTH_ARAC_FAMILY_1"/>
    <property type="match status" value="1"/>
</dbReference>
<organism evidence="5 6">
    <name type="scientific">Haemophilus pittmaniae HK 85</name>
    <dbReference type="NCBI Taxonomy" id="1035188"/>
    <lineage>
        <taxon>Bacteria</taxon>
        <taxon>Pseudomonadati</taxon>
        <taxon>Pseudomonadota</taxon>
        <taxon>Gammaproteobacteria</taxon>
        <taxon>Pasteurellales</taxon>
        <taxon>Pasteurellaceae</taxon>
        <taxon>Haemophilus</taxon>
    </lineage>
</organism>
<evidence type="ECO:0000259" key="4">
    <source>
        <dbReference type="PROSITE" id="PS01124"/>
    </source>
</evidence>
<dbReference type="Pfam" id="PF12833">
    <property type="entry name" value="HTH_18"/>
    <property type="match status" value="1"/>
</dbReference>
<dbReference type="STRING" id="1035188.HMPREF9952_2284"/>
<dbReference type="Proteomes" id="UP000006235">
    <property type="component" value="Unassembled WGS sequence"/>
</dbReference>
<dbReference type="SUPFAM" id="SSF46689">
    <property type="entry name" value="Homeodomain-like"/>
    <property type="match status" value="2"/>
</dbReference>
<dbReference type="GO" id="GO:0003700">
    <property type="term" value="F:DNA-binding transcription factor activity"/>
    <property type="evidence" value="ECO:0007669"/>
    <property type="project" value="InterPro"/>
</dbReference>
<dbReference type="RefSeq" id="WP_007241640.1">
    <property type="nucleotide sequence ID" value="NZ_AFUV01000004.1"/>
</dbReference>
<evidence type="ECO:0000256" key="1">
    <source>
        <dbReference type="ARBA" id="ARBA00023015"/>
    </source>
</evidence>
<accession>F9Q6L8</accession>
<dbReference type="AlphaFoldDB" id="F9Q6L8"/>
<dbReference type="InterPro" id="IPR009057">
    <property type="entry name" value="Homeodomain-like_sf"/>
</dbReference>
<dbReference type="InterPro" id="IPR009594">
    <property type="entry name" value="Tscrpt_reg_HTH_AraC_N"/>
</dbReference>
<dbReference type="EMBL" id="AFUV01000004">
    <property type="protein sequence ID" value="EGV07243.1"/>
    <property type="molecule type" value="Genomic_DNA"/>
</dbReference>
<protein>
    <submittedName>
        <fullName evidence="5">AraC-type transcriptional regulator N-terminal domain protein</fullName>
    </submittedName>
</protein>
<dbReference type="Pfam" id="PF06719">
    <property type="entry name" value="AraC_N"/>
    <property type="match status" value="1"/>
</dbReference>
<keyword evidence="2" id="KW-0238">DNA-binding</keyword>
<dbReference type="PROSITE" id="PS01124">
    <property type="entry name" value="HTH_ARAC_FAMILY_2"/>
    <property type="match status" value="1"/>
</dbReference>
<evidence type="ECO:0000256" key="2">
    <source>
        <dbReference type="ARBA" id="ARBA00023125"/>
    </source>
</evidence>
<keyword evidence="3" id="KW-0804">Transcription</keyword>
<dbReference type="SMART" id="SM00342">
    <property type="entry name" value="HTH_ARAC"/>
    <property type="match status" value="1"/>
</dbReference>
<gene>
    <name evidence="5" type="ORF">HMPREF9952_2284</name>
</gene>
<dbReference type="GO" id="GO:0043565">
    <property type="term" value="F:sequence-specific DNA binding"/>
    <property type="evidence" value="ECO:0007669"/>
    <property type="project" value="InterPro"/>
</dbReference>
<evidence type="ECO:0000313" key="5">
    <source>
        <dbReference type="EMBL" id="EGV07243.1"/>
    </source>
</evidence>
<dbReference type="InterPro" id="IPR018060">
    <property type="entry name" value="HTH_AraC"/>
</dbReference>
<feature type="domain" description="HTH araC/xylS-type" evidence="4">
    <location>
        <begin position="205"/>
        <end position="303"/>
    </location>
</feature>
<name>F9Q6L8_9PAST</name>
<dbReference type="PANTHER" id="PTHR43436">
    <property type="entry name" value="ARAC-FAMILY TRANSCRIPTIONAL REGULATOR"/>
    <property type="match status" value="1"/>
</dbReference>
<reference evidence="5 6" key="1">
    <citation type="submission" date="2011-07" db="EMBL/GenBank/DDBJ databases">
        <authorList>
            <person name="Harkins D.M."/>
            <person name="Madupu R."/>
            <person name="Durkin A.S."/>
            <person name="Torralba M."/>
            <person name="Methe B."/>
            <person name="Sutton G.G."/>
            <person name="Nelson K.E."/>
        </authorList>
    </citation>
    <scope>NUCLEOTIDE SEQUENCE [LARGE SCALE GENOMIC DNA]</scope>
    <source>
        <strain evidence="5 6">HK 85</strain>
    </source>
</reference>
<dbReference type="InterPro" id="IPR018062">
    <property type="entry name" value="HTH_AraC-typ_CS"/>
</dbReference>
<dbReference type="Gene3D" id="1.10.10.60">
    <property type="entry name" value="Homeodomain-like"/>
    <property type="match status" value="2"/>
</dbReference>
<dbReference type="PANTHER" id="PTHR43436:SF1">
    <property type="entry name" value="TRANSCRIPTIONAL REGULATORY PROTEIN"/>
    <property type="match status" value="1"/>
</dbReference>
<evidence type="ECO:0000313" key="6">
    <source>
        <dbReference type="Proteomes" id="UP000006235"/>
    </source>
</evidence>
<evidence type="ECO:0000256" key="3">
    <source>
        <dbReference type="ARBA" id="ARBA00023163"/>
    </source>
</evidence>
<sequence length="304" mass="34728">MLYDSSKILAYSYKTIFSTETIERLLQVIPYNQTYSSPIKGLVIRHADQPFCYEGIIQEPSICIVLSGEREIQLGEQCYRFDNQHFMFCPVNVPMRGEIKHAEPQKPFLVMSMKIDIESVSKILLANPNLADDVQQGDKGFAQWHLDESLKNAVERLLILHENPKDIEFLAPLIQQEIYYRLLTGEQGGKFKAMVSNGSHTKKIAQATHYLQQHFSETITVETLANLSGMSLSGFHSHFKKITSLSPLQYQKSLRLMEARRLIAQEGQGITEAAYQVGYESPSQFSREYKRYFGHAPKREAGVK</sequence>